<keyword evidence="5" id="KW-1185">Reference proteome</keyword>
<dbReference type="Proteomes" id="UP001372338">
    <property type="component" value="Unassembled WGS sequence"/>
</dbReference>
<comment type="similarity">
    <text evidence="1">Belongs to the LOB domain-containing protein family.</text>
</comment>
<accession>A0AAN9ER74</accession>
<dbReference type="PROSITE" id="PS50891">
    <property type="entry name" value="LOB"/>
    <property type="match status" value="1"/>
</dbReference>
<protein>
    <recommendedName>
        <fullName evidence="3">LOB domain-containing protein</fullName>
    </recommendedName>
</protein>
<evidence type="ECO:0000259" key="3">
    <source>
        <dbReference type="PROSITE" id="PS50891"/>
    </source>
</evidence>
<feature type="region of interest" description="Disordered" evidence="2">
    <location>
        <begin position="205"/>
        <end position="227"/>
    </location>
</feature>
<dbReference type="PANTHER" id="PTHR31301:SF105">
    <property type="entry name" value="LOB DOMAIN PROTEIN"/>
    <property type="match status" value="1"/>
</dbReference>
<dbReference type="EMBL" id="JAYWIO010000005">
    <property type="protein sequence ID" value="KAK7261709.1"/>
    <property type="molecule type" value="Genomic_DNA"/>
</dbReference>
<feature type="compositionally biased region" description="Polar residues" evidence="2">
    <location>
        <begin position="205"/>
        <end position="215"/>
    </location>
</feature>
<reference evidence="4 5" key="1">
    <citation type="submission" date="2024-01" db="EMBL/GenBank/DDBJ databases">
        <title>The genomes of 5 underutilized Papilionoideae crops provide insights into root nodulation and disease resistanc.</title>
        <authorList>
            <person name="Yuan L."/>
        </authorList>
    </citation>
    <scope>NUCLEOTIDE SEQUENCE [LARGE SCALE GENOMIC DNA]</scope>
    <source>
        <strain evidence="4">ZHUSHIDOU_FW_LH</strain>
        <tissue evidence="4">Leaf</tissue>
    </source>
</reference>
<dbReference type="InterPro" id="IPR004883">
    <property type="entry name" value="LOB"/>
</dbReference>
<dbReference type="Pfam" id="PF03195">
    <property type="entry name" value="LOB"/>
    <property type="match status" value="1"/>
</dbReference>
<organism evidence="4 5">
    <name type="scientific">Crotalaria pallida</name>
    <name type="common">Smooth rattlebox</name>
    <name type="synonym">Crotalaria striata</name>
    <dbReference type="NCBI Taxonomy" id="3830"/>
    <lineage>
        <taxon>Eukaryota</taxon>
        <taxon>Viridiplantae</taxon>
        <taxon>Streptophyta</taxon>
        <taxon>Embryophyta</taxon>
        <taxon>Tracheophyta</taxon>
        <taxon>Spermatophyta</taxon>
        <taxon>Magnoliopsida</taxon>
        <taxon>eudicotyledons</taxon>
        <taxon>Gunneridae</taxon>
        <taxon>Pentapetalae</taxon>
        <taxon>rosids</taxon>
        <taxon>fabids</taxon>
        <taxon>Fabales</taxon>
        <taxon>Fabaceae</taxon>
        <taxon>Papilionoideae</taxon>
        <taxon>50 kb inversion clade</taxon>
        <taxon>genistoids sensu lato</taxon>
        <taxon>core genistoids</taxon>
        <taxon>Crotalarieae</taxon>
        <taxon>Crotalaria</taxon>
    </lineage>
</organism>
<gene>
    <name evidence="4" type="ORF">RIF29_28027</name>
</gene>
<dbReference type="AlphaFoldDB" id="A0AAN9ER74"/>
<name>A0AAN9ER74_CROPI</name>
<comment type="caution">
    <text evidence="4">The sequence shown here is derived from an EMBL/GenBank/DDBJ whole genome shotgun (WGS) entry which is preliminary data.</text>
</comment>
<proteinExistence type="inferred from homology"/>
<feature type="domain" description="LOB" evidence="3">
    <location>
        <begin position="13"/>
        <end position="114"/>
    </location>
</feature>
<evidence type="ECO:0000256" key="1">
    <source>
        <dbReference type="ARBA" id="ARBA00005474"/>
    </source>
</evidence>
<sequence>MNNNNVSRNNSQQACAACKYQRRKCAPDCIFAPYFPHDRQKQFLNAHRLFGVGKINSLIKPLDPVRRDVAMSTIIYESDMRANDPVGGCYAYIRRLRSQIEYYEAEFHLILQHLAFFKMHAQHHQQQEIIQQQIIQQQQHDFDTIEDDMIMNAMDPLALYNNNTDNVVGTSSFYNPQQEQVMTGEIGDSNGVGLQQDVITMSSLTLQGNNSSNGGDQYDQKPIFDLI</sequence>
<evidence type="ECO:0000256" key="2">
    <source>
        <dbReference type="SAM" id="MobiDB-lite"/>
    </source>
</evidence>
<dbReference type="PANTHER" id="PTHR31301">
    <property type="entry name" value="LOB DOMAIN-CONTAINING PROTEIN 4-RELATED"/>
    <property type="match status" value="1"/>
</dbReference>
<evidence type="ECO:0000313" key="5">
    <source>
        <dbReference type="Proteomes" id="UP001372338"/>
    </source>
</evidence>
<evidence type="ECO:0000313" key="4">
    <source>
        <dbReference type="EMBL" id="KAK7261709.1"/>
    </source>
</evidence>